<keyword evidence="2" id="KW-1185">Reference proteome</keyword>
<dbReference type="SUPFAM" id="SSF55811">
    <property type="entry name" value="Nudix"/>
    <property type="match status" value="1"/>
</dbReference>
<dbReference type="Gene3D" id="3.90.79.10">
    <property type="entry name" value="Nucleoside Triphosphate Pyrophosphohydrolase"/>
    <property type="match status" value="1"/>
</dbReference>
<protein>
    <recommendedName>
        <fullName evidence="3">8-oxo-dGTP diphosphatase</fullName>
    </recommendedName>
</protein>
<dbReference type="InterPro" id="IPR015797">
    <property type="entry name" value="NUDIX_hydrolase-like_dom_sf"/>
</dbReference>
<dbReference type="EMBL" id="AP024849">
    <property type="protein sequence ID" value="BCZ46657.1"/>
    <property type="molecule type" value="Genomic_DNA"/>
</dbReference>
<sequence>MIDTIEYDYPEFHLSMDCFWCVIVNGEIALKEAEAAKWLCKDNLYSVKWLPADISLVDKIEKSLW</sequence>
<reference evidence="2" key="1">
    <citation type="submission" date="2021-07" db="EMBL/GenBank/DDBJ databases">
        <title>Complete genome sequencing of a Clostridium isolate.</title>
        <authorList>
            <person name="Ueki A."/>
            <person name="Tonouchi A."/>
        </authorList>
    </citation>
    <scope>NUCLEOTIDE SEQUENCE [LARGE SCALE GENOMIC DNA]</scope>
    <source>
        <strain evidence="2">C5S11</strain>
    </source>
</reference>
<evidence type="ECO:0000313" key="1">
    <source>
        <dbReference type="EMBL" id="BCZ46657.1"/>
    </source>
</evidence>
<evidence type="ECO:0008006" key="3">
    <source>
        <dbReference type="Google" id="ProtNLM"/>
    </source>
</evidence>
<organism evidence="1 2">
    <name type="scientific">Clostridium gelidum</name>
    <dbReference type="NCBI Taxonomy" id="704125"/>
    <lineage>
        <taxon>Bacteria</taxon>
        <taxon>Bacillati</taxon>
        <taxon>Bacillota</taxon>
        <taxon>Clostridia</taxon>
        <taxon>Eubacteriales</taxon>
        <taxon>Clostridiaceae</taxon>
        <taxon>Clostridium</taxon>
    </lineage>
</organism>
<proteinExistence type="predicted"/>
<evidence type="ECO:0000313" key="2">
    <source>
        <dbReference type="Proteomes" id="UP000824633"/>
    </source>
</evidence>
<accession>A0ABM7TCE0</accession>
<dbReference type="Proteomes" id="UP000824633">
    <property type="component" value="Chromosome"/>
</dbReference>
<name>A0ABM7TCE0_9CLOT</name>
<gene>
    <name evidence="1" type="ORF">psyc5s11_27240</name>
</gene>